<dbReference type="KEGG" id="spu:105436423"/>
<organism evidence="18 19">
    <name type="scientific">Strongylocentrotus purpuratus</name>
    <name type="common">Purple sea urchin</name>
    <dbReference type="NCBI Taxonomy" id="7668"/>
    <lineage>
        <taxon>Eukaryota</taxon>
        <taxon>Metazoa</taxon>
        <taxon>Echinodermata</taxon>
        <taxon>Eleutherozoa</taxon>
        <taxon>Echinozoa</taxon>
        <taxon>Echinoidea</taxon>
        <taxon>Euechinoidea</taxon>
        <taxon>Echinacea</taxon>
        <taxon>Camarodonta</taxon>
        <taxon>Echinidea</taxon>
        <taxon>Strongylocentrotidae</taxon>
        <taxon>Strongylocentrotus</taxon>
    </lineage>
</organism>
<dbReference type="SMART" id="SM00248">
    <property type="entry name" value="ANK"/>
    <property type="match status" value="5"/>
</dbReference>
<dbReference type="Gene3D" id="1.25.40.20">
    <property type="entry name" value="Ankyrin repeat-containing domain"/>
    <property type="match status" value="2"/>
</dbReference>
<dbReference type="PANTHER" id="PTHR10582:SF33">
    <property type="entry name" value="TRANSIENT RECEPTOR POTENTIAL CHANNEL PYREXIA"/>
    <property type="match status" value="1"/>
</dbReference>
<dbReference type="InterPro" id="IPR036770">
    <property type="entry name" value="Ankyrin_rpt-contain_sf"/>
</dbReference>
<evidence type="ECO:0000256" key="1">
    <source>
        <dbReference type="ARBA" id="ARBA00004651"/>
    </source>
</evidence>
<feature type="domain" description="Ion transport" evidence="17">
    <location>
        <begin position="399"/>
        <end position="670"/>
    </location>
</feature>
<dbReference type="GO" id="GO:0005886">
    <property type="term" value="C:plasma membrane"/>
    <property type="evidence" value="ECO:0000318"/>
    <property type="project" value="GO_Central"/>
</dbReference>
<dbReference type="InterPro" id="IPR024862">
    <property type="entry name" value="TRPV"/>
</dbReference>
<dbReference type="AlphaFoldDB" id="A0A7M7NMB0"/>
<keyword evidence="12" id="KW-0407">Ion channel</keyword>
<keyword evidence="4" id="KW-0109">Calcium transport</keyword>
<feature type="transmembrane region" description="Helical" evidence="16">
    <location>
        <begin position="527"/>
        <end position="547"/>
    </location>
</feature>
<evidence type="ECO:0000313" key="18">
    <source>
        <dbReference type="EnsemblMetazoa" id="XP_030838677"/>
    </source>
</evidence>
<feature type="region of interest" description="Disordered" evidence="15">
    <location>
        <begin position="1"/>
        <end position="23"/>
    </location>
</feature>
<dbReference type="SUPFAM" id="SSF48403">
    <property type="entry name" value="Ankyrin repeat"/>
    <property type="match status" value="1"/>
</dbReference>
<evidence type="ECO:0000256" key="9">
    <source>
        <dbReference type="ARBA" id="ARBA00022989"/>
    </source>
</evidence>
<feature type="transmembrane region" description="Helical" evidence="16">
    <location>
        <begin position="422"/>
        <end position="441"/>
    </location>
</feature>
<dbReference type="Pfam" id="PF00520">
    <property type="entry name" value="Ion_trans"/>
    <property type="match status" value="1"/>
</dbReference>
<keyword evidence="10" id="KW-0406">Ion transport</keyword>
<dbReference type="OMA" id="NCAPLGE"/>
<evidence type="ECO:0000256" key="3">
    <source>
        <dbReference type="ARBA" id="ARBA00022475"/>
    </source>
</evidence>
<dbReference type="Proteomes" id="UP000007110">
    <property type="component" value="Unassembled WGS sequence"/>
</dbReference>
<feature type="coiled-coil region" evidence="14">
    <location>
        <begin position="755"/>
        <end position="793"/>
    </location>
</feature>
<keyword evidence="9 16" id="KW-1133">Transmembrane helix</keyword>
<keyword evidence="2" id="KW-0813">Transport</keyword>
<name>A0A7M7NMB0_STRPU</name>
<accession>A0A7M7NMB0</accession>
<dbReference type="OrthoDB" id="194358at2759"/>
<evidence type="ECO:0000256" key="14">
    <source>
        <dbReference type="SAM" id="Coils"/>
    </source>
</evidence>
<dbReference type="InterPro" id="IPR002110">
    <property type="entry name" value="Ankyrin_rpt"/>
</dbReference>
<evidence type="ECO:0000256" key="6">
    <source>
        <dbReference type="ARBA" id="ARBA00022692"/>
    </source>
</evidence>
<evidence type="ECO:0000256" key="4">
    <source>
        <dbReference type="ARBA" id="ARBA00022568"/>
    </source>
</evidence>
<evidence type="ECO:0000256" key="2">
    <source>
        <dbReference type="ARBA" id="ARBA00022448"/>
    </source>
</evidence>
<keyword evidence="7" id="KW-0677">Repeat</keyword>
<evidence type="ECO:0000256" key="10">
    <source>
        <dbReference type="ARBA" id="ARBA00023065"/>
    </source>
</evidence>
<evidence type="ECO:0000256" key="11">
    <source>
        <dbReference type="ARBA" id="ARBA00023136"/>
    </source>
</evidence>
<sequence>MSSSADNGQARNSKKKKKKGKVGKVFPMHPVIIQTGSDQEELLKRSGKGHKDLLETTHKRNSAANVITNYQMVKKGVDKFKNLKCGRRSRNGGSTGLREDAKKYTLVRGIDASISPDPLSANVANAELIGYFGHLATSTDPNISIDLEYLELILSRGADINCTDKYGQTALHEISRTWDPDVAVFMIERGSNVNQADLYGRTPLHVAAAVDFPEMIKVLLENGAYIESLTEKEMQSPLHYAARNDACESLRLLLKKGAQLHIRDYKGRTPLLLAAELDRSETSNVLLEMGARSYDVDRTGHTALQVMVTKMPAVAKEGLNQLYRCDRANRKQYYDLHLLEPLPLDSGIEVPARTVLQSIVLYNQLELIMHPVCRQLVEAKWEKFGRNGAFKQLAFNLLFILMWTVLACSLKSPFEYKFPEDIWRLILEVCGGLLTIYQIVLELKEFSDSKKKFIAWRNWRITEIEKDFKFCHPQWPQERQYLDQEVAEIKEQAPSYFADKWNLFDWLIYISLLIVTLLHVVDIFVDASGLSTATQNIFAIVIIFVWLRLMKSVRAFVRFGPFIVMLGLVASDFGTFLYLYGNFYIPYACAFWMTYGGNNGTIPSMQTVDQLMYSLFRITLVDEYDYDGMRQENVWMTYILLVTFLMISAILCINLLIAMLSNTFQRVYDNATAIAIMQQTKIILSIEDGLGKKTKRKYFDYIREFCSPQSLYYDDDMTSEGGDDLKKMTFQIKDSLEELDEFIREEQHLAHNGNISGLRAEIEDLKQKHEEGLKKVNNDLKVVQELLKAVLEQRSDRGGGGDGGIRTLPTLSTHGEPYSVPTGNQSSVPQVMMATGSPRFIGRRDTGTPKPSLLAEDSIDGGPIG</sequence>
<proteinExistence type="predicted"/>
<keyword evidence="14" id="KW-0175">Coiled coil</keyword>
<dbReference type="RefSeq" id="XP_030838676.1">
    <property type="nucleotide sequence ID" value="XM_030982816.1"/>
</dbReference>
<keyword evidence="5" id="KW-0107">Calcium channel</keyword>
<dbReference type="InterPro" id="IPR005821">
    <property type="entry name" value="Ion_trans_dom"/>
</dbReference>
<protein>
    <recommendedName>
        <fullName evidence="17">Ion transport domain-containing protein</fullName>
    </recommendedName>
</protein>
<evidence type="ECO:0000256" key="7">
    <source>
        <dbReference type="ARBA" id="ARBA00022737"/>
    </source>
</evidence>
<dbReference type="PROSITE" id="PS50088">
    <property type="entry name" value="ANK_REPEAT"/>
    <property type="match status" value="4"/>
</dbReference>
<keyword evidence="19" id="KW-1185">Reference proteome</keyword>
<evidence type="ECO:0000256" key="8">
    <source>
        <dbReference type="ARBA" id="ARBA00022837"/>
    </source>
</evidence>
<dbReference type="RefSeq" id="XP_030838677.1">
    <property type="nucleotide sequence ID" value="XM_030982817.1"/>
</dbReference>
<dbReference type="Gene3D" id="1.10.287.70">
    <property type="match status" value="1"/>
</dbReference>
<feature type="repeat" description="ANK" evidence="13">
    <location>
        <begin position="199"/>
        <end position="231"/>
    </location>
</feature>
<evidence type="ECO:0000256" key="5">
    <source>
        <dbReference type="ARBA" id="ARBA00022673"/>
    </source>
</evidence>
<feature type="transmembrane region" description="Helical" evidence="16">
    <location>
        <begin position="635"/>
        <end position="657"/>
    </location>
</feature>
<feature type="repeat" description="ANK" evidence="13">
    <location>
        <begin position="166"/>
        <end position="198"/>
    </location>
</feature>
<evidence type="ECO:0000256" key="13">
    <source>
        <dbReference type="PROSITE-ProRule" id="PRU00023"/>
    </source>
</evidence>
<evidence type="ECO:0000256" key="16">
    <source>
        <dbReference type="SAM" id="Phobius"/>
    </source>
</evidence>
<keyword evidence="6 16" id="KW-0812">Transmembrane</keyword>
<keyword evidence="11 16" id="KW-0472">Membrane</keyword>
<feature type="transmembrane region" description="Helical" evidence="16">
    <location>
        <begin position="559"/>
        <end position="580"/>
    </location>
</feature>
<dbReference type="PROSITE" id="PS50297">
    <property type="entry name" value="ANK_REP_REGION"/>
    <property type="match status" value="4"/>
</dbReference>
<evidence type="ECO:0000256" key="15">
    <source>
        <dbReference type="SAM" id="MobiDB-lite"/>
    </source>
</evidence>
<feature type="transmembrane region" description="Helical" evidence="16">
    <location>
        <begin position="503"/>
        <end position="521"/>
    </location>
</feature>
<dbReference type="PANTHER" id="PTHR10582">
    <property type="entry name" value="TRANSIENT RECEPTOR POTENTIAL ION CHANNEL PROTEIN"/>
    <property type="match status" value="1"/>
</dbReference>
<feature type="transmembrane region" description="Helical" evidence="16">
    <location>
        <begin position="393"/>
        <end position="410"/>
    </location>
</feature>
<dbReference type="InParanoid" id="A0A7M7NMB0"/>
<reference evidence="18" key="2">
    <citation type="submission" date="2021-01" db="UniProtKB">
        <authorList>
            <consortium name="EnsemblMetazoa"/>
        </authorList>
    </citation>
    <scope>IDENTIFICATION</scope>
</reference>
<dbReference type="Pfam" id="PF12796">
    <property type="entry name" value="Ank_2"/>
    <property type="match status" value="2"/>
</dbReference>
<reference evidence="19" key="1">
    <citation type="submission" date="2015-02" db="EMBL/GenBank/DDBJ databases">
        <title>Genome sequencing for Strongylocentrotus purpuratus.</title>
        <authorList>
            <person name="Murali S."/>
            <person name="Liu Y."/>
            <person name="Vee V."/>
            <person name="English A."/>
            <person name="Wang M."/>
            <person name="Skinner E."/>
            <person name="Han Y."/>
            <person name="Muzny D.M."/>
            <person name="Worley K.C."/>
            <person name="Gibbs R.A."/>
        </authorList>
    </citation>
    <scope>NUCLEOTIDE SEQUENCE</scope>
</reference>
<keyword evidence="8" id="KW-0106">Calcium</keyword>
<dbReference type="EnsemblMetazoa" id="XM_030982816">
    <property type="protein sequence ID" value="XP_030838676"/>
    <property type="gene ID" value="LOC105436423"/>
</dbReference>
<feature type="compositionally biased region" description="Polar residues" evidence="15">
    <location>
        <begin position="1"/>
        <end position="11"/>
    </location>
</feature>
<dbReference type="GO" id="GO:0005262">
    <property type="term" value="F:calcium channel activity"/>
    <property type="evidence" value="ECO:0000318"/>
    <property type="project" value="GO_Central"/>
</dbReference>
<dbReference type="GeneID" id="105436423"/>
<keyword evidence="3" id="KW-1003">Cell membrane</keyword>
<dbReference type="EnsemblMetazoa" id="XM_030982817">
    <property type="protein sequence ID" value="XP_030838677"/>
    <property type="gene ID" value="LOC105436423"/>
</dbReference>
<evidence type="ECO:0000259" key="17">
    <source>
        <dbReference type="Pfam" id="PF00520"/>
    </source>
</evidence>
<dbReference type="GO" id="GO:0098703">
    <property type="term" value="P:calcium ion import across plasma membrane"/>
    <property type="evidence" value="ECO:0000318"/>
    <property type="project" value="GO_Central"/>
</dbReference>
<feature type="region of interest" description="Disordered" evidence="15">
    <location>
        <begin position="794"/>
        <end position="865"/>
    </location>
</feature>
<feature type="repeat" description="ANK" evidence="13">
    <location>
        <begin position="233"/>
        <end position="265"/>
    </location>
</feature>
<feature type="repeat" description="ANK" evidence="13">
    <location>
        <begin position="266"/>
        <end position="298"/>
    </location>
</feature>
<evidence type="ECO:0000313" key="19">
    <source>
        <dbReference type="Proteomes" id="UP000007110"/>
    </source>
</evidence>
<comment type="subcellular location">
    <subcellularLocation>
        <location evidence="1">Cell membrane</location>
        <topology evidence="1">Multi-pass membrane protein</topology>
    </subcellularLocation>
</comment>
<feature type="compositionally biased region" description="Basic residues" evidence="15">
    <location>
        <begin position="12"/>
        <end position="22"/>
    </location>
</feature>
<keyword evidence="13" id="KW-0040">ANK repeat</keyword>
<evidence type="ECO:0000256" key="12">
    <source>
        <dbReference type="ARBA" id="ARBA00023303"/>
    </source>
</evidence>